<dbReference type="AlphaFoldDB" id="A0A426Z324"/>
<organism evidence="2 3">
    <name type="scientific">Ensete ventricosum</name>
    <name type="common">Abyssinian banana</name>
    <name type="synonym">Musa ensete</name>
    <dbReference type="NCBI Taxonomy" id="4639"/>
    <lineage>
        <taxon>Eukaryota</taxon>
        <taxon>Viridiplantae</taxon>
        <taxon>Streptophyta</taxon>
        <taxon>Embryophyta</taxon>
        <taxon>Tracheophyta</taxon>
        <taxon>Spermatophyta</taxon>
        <taxon>Magnoliopsida</taxon>
        <taxon>Liliopsida</taxon>
        <taxon>Zingiberales</taxon>
        <taxon>Musaceae</taxon>
        <taxon>Ensete</taxon>
    </lineage>
</organism>
<feature type="compositionally biased region" description="Basic and acidic residues" evidence="1">
    <location>
        <begin position="113"/>
        <end position="124"/>
    </location>
</feature>
<name>A0A426Z324_ENSVE</name>
<dbReference type="EMBL" id="AMZH03008724">
    <property type="protein sequence ID" value="RRT58362.1"/>
    <property type="molecule type" value="Genomic_DNA"/>
</dbReference>
<proteinExistence type="predicted"/>
<evidence type="ECO:0000256" key="1">
    <source>
        <dbReference type="SAM" id="MobiDB-lite"/>
    </source>
</evidence>
<dbReference type="Proteomes" id="UP000287651">
    <property type="component" value="Unassembled WGS sequence"/>
</dbReference>
<sequence>MRRVEEPPKKAVLLNAGEERVETPLGVPAFLKEKKSLRRVDPTSASGQATRNRYGCCQGPHLGFHAGDESRGEGQGSKFKPGGGPLRPPPFPPFRRQSRRFAAPGGDRKRRARGEVRRRSDRLQETTWASAHLPPPWGPLAHERDSERAARTASARAPRWQVSTPRVDPLRLGTTAPVASGTGVPIPFTLLALETLMSIPGAGTDERTVPTGFAVIAGVPVTPAAAFEDVPVSSV</sequence>
<accession>A0A426Z324</accession>
<evidence type="ECO:0000313" key="3">
    <source>
        <dbReference type="Proteomes" id="UP000287651"/>
    </source>
</evidence>
<comment type="caution">
    <text evidence="2">The sequence shown here is derived from an EMBL/GenBank/DDBJ whole genome shotgun (WGS) entry which is preliminary data.</text>
</comment>
<reference evidence="2 3" key="1">
    <citation type="journal article" date="2014" name="Agronomy (Basel)">
        <title>A Draft Genome Sequence for Ensete ventricosum, the Drought-Tolerant Tree Against Hunger.</title>
        <authorList>
            <person name="Harrison J."/>
            <person name="Moore K.A."/>
            <person name="Paszkiewicz K."/>
            <person name="Jones T."/>
            <person name="Grant M."/>
            <person name="Ambacheew D."/>
            <person name="Muzemil S."/>
            <person name="Studholme D.J."/>
        </authorList>
    </citation>
    <scope>NUCLEOTIDE SEQUENCE [LARGE SCALE GENOMIC DNA]</scope>
</reference>
<feature type="region of interest" description="Disordered" evidence="1">
    <location>
        <begin position="35"/>
        <end position="139"/>
    </location>
</feature>
<protein>
    <submittedName>
        <fullName evidence="2">Uncharacterized protein</fullName>
    </submittedName>
</protein>
<gene>
    <name evidence="2" type="ORF">B296_00028746</name>
</gene>
<evidence type="ECO:0000313" key="2">
    <source>
        <dbReference type="EMBL" id="RRT58362.1"/>
    </source>
</evidence>